<evidence type="ECO:0000256" key="9">
    <source>
        <dbReference type="ARBA" id="ARBA00034808"/>
    </source>
</evidence>
<comment type="similarity">
    <text evidence="1">Belongs to the helicase family. UvrD subfamily.</text>
</comment>
<evidence type="ECO:0000256" key="8">
    <source>
        <dbReference type="ARBA" id="ARBA00034617"/>
    </source>
</evidence>
<evidence type="ECO:0000313" key="15">
    <source>
        <dbReference type="EMBL" id="PPI86987.1"/>
    </source>
</evidence>
<dbReference type="GO" id="GO:0043138">
    <property type="term" value="F:3'-5' DNA helicase activity"/>
    <property type="evidence" value="ECO:0007669"/>
    <property type="project" value="UniProtKB-EC"/>
</dbReference>
<evidence type="ECO:0000256" key="1">
    <source>
        <dbReference type="ARBA" id="ARBA00009922"/>
    </source>
</evidence>
<dbReference type="PROSITE" id="PS51198">
    <property type="entry name" value="UVRD_HELICASE_ATP_BIND"/>
    <property type="match status" value="1"/>
</dbReference>
<keyword evidence="7" id="KW-0413">Isomerase</keyword>
<reference evidence="15 16" key="1">
    <citation type="journal article" date="2018" name="Genome Biol. Evol.">
        <title>Cladogenesis and Genomic Streamlining in Extracellular Endosymbionts of Tropical Stink Bugs.</title>
        <authorList>
            <person name="Otero-Bravo A."/>
            <person name="Goffredi S."/>
            <person name="Sabree Z.L."/>
        </authorList>
    </citation>
    <scope>NUCLEOTIDE SEQUENCE [LARGE SCALE GENOMIC DNA]</scope>
    <source>
        <strain evidence="15 16">SoET</strain>
    </source>
</reference>
<dbReference type="NCBIfam" id="NF008743">
    <property type="entry name" value="PRK11773.1"/>
    <property type="match status" value="1"/>
</dbReference>
<evidence type="ECO:0000256" key="7">
    <source>
        <dbReference type="ARBA" id="ARBA00023235"/>
    </source>
</evidence>
<protein>
    <recommendedName>
        <fullName evidence="9">DNA 3'-5' helicase</fullName>
        <ecNumber evidence="9">5.6.2.4</ecNumber>
    </recommendedName>
    <alternativeName>
        <fullName evidence="10">DNA 3'-5' helicase II</fullName>
    </alternativeName>
</protein>
<dbReference type="GO" id="GO:0005829">
    <property type="term" value="C:cytosol"/>
    <property type="evidence" value="ECO:0007669"/>
    <property type="project" value="TreeGrafter"/>
</dbReference>
<dbReference type="InterPro" id="IPR014016">
    <property type="entry name" value="UvrD-like_ATP-bd"/>
</dbReference>
<dbReference type="Gene3D" id="1.10.486.10">
    <property type="entry name" value="PCRA, domain 4"/>
    <property type="match status" value="1"/>
</dbReference>
<keyword evidence="6" id="KW-0238">DNA-binding</keyword>
<evidence type="ECO:0000256" key="10">
    <source>
        <dbReference type="ARBA" id="ARBA00034923"/>
    </source>
</evidence>
<dbReference type="GO" id="GO:0033202">
    <property type="term" value="C:DNA helicase complex"/>
    <property type="evidence" value="ECO:0007669"/>
    <property type="project" value="TreeGrafter"/>
</dbReference>
<dbReference type="FunFam" id="1.10.10.160:FF:000002">
    <property type="entry name" value="DNA helicase"/>
    <property type="match status" value="1"/>
</dbReference>
<accession>A0A2P5SXB8</accession>
<feature type="binding site" evidence="12">
    <location>
        <begin position="29"/>
        <end position="36"/>
    </location>
    <ligand>
        <name>ATP</name>
        <dbReference type="ChEBI" id="CHEBI:30616"/>
    </ligand>
</feature>
<feature type="domain" description="UvrD-like helicase C-terminal" evidence="14">
    <location>
        <begin position="286"/>
        <end position="563"/>
    </location>
</feature>
<dbReference type="EMBL" id="PDKS01000006">
    <property type="protein sequence ID" value="PPI86987.1"/>
    <property type="molecule type" value="Genomic_DNA"/>
</dbReference>
<dbReference type="GO" id="GO:0003677">
    <property type="term" value="F:DNA binding"/>
    <property type="evidence" value="ECO:0007669"/>
    <property type="project" value="UniProtKB-KW"/>
</dbReference>
<evidence type="ECO:0000256" key="12">
    <source>
        <dbReference type="PROSITE-ProRule" id="PRU00560"/>
    </source>
</evidence>
<evidence type="ECO:0000256" key="4">
    <source>
        <dbReference type="ARBA" id="ARBA00022806"/>
    </source>
</evidence>
<dbReference type="PANTHER" id="PTHR11070">
    <property type="entry name" value="UVRD / RECB / PCRA DNA HELICASE FAMILY MEMBER"/>
    <property type="match status" value="1"/>
</dbReference>
<evidence type="ECO:0000256" key="3">
    <source>
        <dbReference type="ARBA" id="ARBA00022801"/>
    </source>
</evidence>
<dbReference type="CDD" id="cd17932">
    <property type="entry name" value="DEXQc_UvrD"/>
    <property type="match status" value="1"/>
</dbReference>
<comment type="caution">
    <text evidence="15">The sequence shown here is derived from an EMBL/GenBank/DDBJ whole genome shotgun (WGS) entry which is preliminary data.</text>
</comment>
<evidence type="ECO:0000256" key="2">
    <source>
        <dbReference type="ARBA" id="ARBA00022741"/>
    </source>
</evidence>
<sequence>MKTIKILEGLNDKQRAAVSAPRSNLLVLAGAGSGKTRILVHRIAWLLLINKCAPSSILAVTFTNKAVGEIRNRIDKLIHLDKNKMWIGTFHSLAHRILRINHTEANLPQNFQILDHEDQLRFIKSLIKDMNFDEKKWSANKAMWYINNKKDEGIRPKNININNILEKTWLHIYQQYQKECDRIGLVDFAEIILRSYELWINRPDILDHYQDRFNNILIDEFQDTNHIQYKWTRILAGKHGKVIIVGDDDQSIYGWRGAQVKNIQRFLSDYPNTEIIRLEQNYRSTNTILQTANALISNNNIRMGKKLWTDRTAGAPVSIYTAFNELDEADFVTNCIKNSHQENNTFLDCAILYRSNAQSRILEEALLYKNIPYRVYGGMRFFERQEIKDVIAYLRIINNHNDDIAFERIINTPQRGIGERTLNIIREFAKKEKLTLWQATNNLITSKLLSKRIIFSLECFFKLINDLVNGISELPLYMQTDKVIKESGLWSMYENETGKSYDRIENLKELVNATQQFNHTDKHLTPLQSFLSYYVLEDDKNQINSLRKNTNVVQLMTLHSAKGLEFGQVFIVGMEEGMLPSRMSIHEDIKLEEERRLTYVGITRAMFKLTLTYARTRRLYGKEINCQPSRFIKELPFNCIEKIYSYKKLTTC</sequence>
<feature type="domain" description="UvrD-like helicase ATP-binding" evidence="13">
    <location>
        <begin position="8"/>
        <end position="285"/>
    </location>
</feature>
<dbReference type="Pfam" id="PF13361">
    <property type="entry name" value="UvrD_C"/>
    <property type="match status" value="1"/>
</dbReference>
<dbReference type="Gene3D" id="3.40.50.300">
    <property type="entry name" value="P-loop containing nucleotide triphosphate hydrolases"/>
    <property type="match status" value="2"/>
</dbReference>
<dbReference type="OrthoDB" id="9806690at2"/>
<dbReference type="Pfam" id="PF00580">
    <property type="entry name" value="UvrD-helicase"/>
    <property type="match status" value="1"/>
</dbReference>
<dbReference type="FunFam" id="1.10.486.10:FF:000003">
    <property type="entry name" value="ATP-dependent DNA helicase"/>
    <property type="match status" value="1"/>
</dbReference>
<keyword evidence="5 12" id="KW-0067">ATP-binding</keyword>
<comment type="catalytic activity">
    <reaction evidence="8">
        <text>Couples ATP hydrolysis with the unwinding of duplex DNA by translocating in the 3'-5' direction.</text>
        <dbReference type="EC" id="5.6.2.4"/>
    </reaction>
</comment>
<dbReference type="PROSITE" id="PS51217">
    <property type="entry name" value="UVRD_HELICASE_CTER"/>
    <property type="match status" value="1"/>
</dbReference>
<keyword evidence="4 12" id="KW-0347">Helicase</keyword>
<dbReference type="PANTHER" id="PTHR11070:SF2">
    <property type="entry name" value="ATP-DEPENDENT DNA HELICASE SRS2"/>
    <property type="match status" value="1"/>
</dbReference>
<evidence type="ECO:0000313" key="16">
    <source>
        <dbReference type="Proteomes" id="UP000296034"/>
    </source>
</evidence>
<dbReference type="InterPro" id="IPR000212">
    <property type="entry name" value="DNA_helicase_UvrD/REP"/>
</dbReference>
<evidence type="ECO:0000259" key="13">
    <source>
        <dbReference type="PROSITE" id="PS51198"/>
    </source>
</evidence>
<dbReference type="Proteomes" id="UP000296034">
    <property type="component" value="Unassembled WGS sequence"/>
</dbReference>
<name>A0A2P5SXB8_9GAMM</name>
<evidence type="ECO:0000256" key="11">
    <source>
        <dbReference type="ARBA" id="ARBA00048988"/>
    </source>
</evidence>
<dbReference type="RefSeq" id="WP_136131969.1">
    <property type="nucleotide sequence ID" value="NZ_PDKS01000006.1"/>
</dbReference>
<dbReference type="InterPro" id="IPR027417">
    <property type="entry name" value="P-loop_NTPase"/>
</dbReference>
<dbReference type="InterPro" id="IPR014017">
    <property type="entry name" value="DNA_helicase_UvrD-like_C"/>
</dbReference>
<evidence type="ECO:0000259" key="14">
    <source>
        <dbReference type="PROSITE" id="PS51217"/>
    </source>
</evidence>
<keyword evidence="2 12" id="KW-0547">Nucleotide-binding</keyword>
<organism evidence="15 16">
    <name type="scientific">Candidatus Pantoea edessiphila</name>
    <dbReference type="NCBI Taxonomy" id="2044610"/>
    <lineage>
        <taxon>Bacteria</taxon>
        <taxon>Pseudomonadati</taxon>
        <taxon>Pseudomonadota</taxon>
        <taxon>Gammaproteobacteria</taxon>
        <taxon>Enterobacterales</taxon>
        <taxon>Erwiniaceae</taxon>
        <taxon>Pantoea</taxon>
    </lineage>
</organism>
<dbReference type="CDD" id="cd18807">
    <property type="entry name" value="SF1_C_UvrD"/>
    <property type="match status" value="1"/>
</dbReference>
<proteinExistence type="inferred from homology"/>
<dbReference type="InterPro" id="IPR013986">
    <property type="entry name" value="DExx_box_DNA_helicase_dom_sf"/>
</dbReference>
<dbReference type="GO" id="GO:0000725">
    <property type="term" value="P:recombinational repair"/>
    <property type="evidence" value="ECO:0007669"/>
    <property type="project" value="TreeGrafter"/>
</dbReference>
<dbReference type="AlphaFoldDB" id="A0A2P5SXB8"/>
<dbReference type="EC" id="5.6.2.4" evidence="9"/>
<dbReference type="GO" id="GO:0005524">
    <property type="term" value="F:ATP binding"/>
    <property type="evidence" value="ECO:0007669"/>
    <property type="project" value="UniProtKB-UniRule"/>
</dbReference>
<evidence type="ECO:0000256" key="6">
    <source>
        <dbReference type="ARBA" id="ARBA00023125"/>
    </source>
</evidence>
<dbReference type="GO" id="GO:0016887">
    <property type="term" value="F:ATP hydrolysis activity"/>
    <property type="evidence" value="ECO:0007669"/>
    <property type="project" value="RHEA"/>
</dbReference>
<comment type="catalytic activity">
    <reaction evidence="11">
        <text>ATP + H2O = ADP + phosphate + H(+)</text>
        <dbReference type="Rhea" id="RHEA:13065"/>
        <dbReference type="ChEBI" id="CHEBI:15377"/>
        <dbReference type="ChEBI" id="CHEBI:15378"/>
        <dbReference type="ChEBI" id="CHEBI:30616"/>
        <dbReference type="ChEBI" id="CHEBI:43474"/>
        <dbReference type="ChEBI" id="CHEBI:456216"/>
        <dbReference type="EC" id="5.6.2.4"/>
    </reaction>
</comment>
<evidence type="ECO:0000256" key="5">
    <source>
        <dbReference type="ARBA" id="ARBA00022840"/>
    </source>
</evidence>
<keyword evidence="3 12" id="KW-0378">Hydrolase</keyword>
<dbReference type="SUPFAM" id="SSF52540">
    <property type="entry name" value="P-loop containing nucleoside triphosphate hydrolases"/>
    <property type="match status" value="1"/>
</dbReference>
<gene>
    <name evidence="15" type="ORF">CRV11_03515</name>
</gene>
<dbReference type="Gene3D" id="1.10.10.160">
    <property type="match status" value="1"/>
</dbReference>